<dbReference type="AlphaFoldDB" id="X0YUT4"/>
<evidence type="ECO:0000313" key="1">
    <source>
        <dbReference type="EMBL" id="GAG59995.1"/>
    </source>
</evidence>
<dbReference type="EMBL" id="BART01008924">
    <property type="protein sequence ID" value="GAG59995.1"/>
    <property type="molecule type" value="Genomic_DNA"/>
</dbReference>
<reference evidence="1" key="1">
    <citation type="journal article" date="2014" name="Front. Microbiol.">
        <title>High frequency of phylogenetically diverse reductive dehalogenase-homologous genes in deep subseafloor sedimentary metagenomes.</title>
        <authorList>
            <person name="Kawai M."/>
            <person name="Futagami T."/>
            <person name="Toyoda A."/>
            <person name="Takaki Y."/>
            <person name="Nishi S."/>
            <person name="Hori S."/>
            <person name="Arai W."/>
            <person name="Tsubouchi T."/>
            <person name="Morono Y."/>
            <person name="Uchiyama I."/>
            <person name="Ito T."/>
            <person name="Fujiyama A."/>
            <person name="Inagaki F."/>
            <person name="Takami H."/>
        </authorList>
    </citation>
    <scope>NUCLEOTIDE SEQUENCE</scope>
    <source>
        <strain evidence="1">Expedition CK06-06</strain>
    </source>
</reference>
<gene>
    <name evidence="1" type="ORF">S01H4_19929</name>
</gene>
<proteinExistence type="predicted"/>
<comment type="caution">
    <text evidence="1">The sequence shown here is derived from an EMBL/GenBank/DDBJ whole genome shotgun (WGS) entry which is preliminary data.</text>
</comment>
<feature type="non-terminal residue" evidence="1">
    <location>
        <position position="1"/>
    </location>
</feature>
<name>X0YUT4_9ZZZZ</name>
<organism evidence="1">
    <name type="scientific">marine sediment metagenome</name>
    <dbReference type="NCBI Taxonomy" id="412755"/>
    <lineage>
        <taxon>unclassified sequences</taxon>
        <taxon>metagenomes</taxon>
        <taxon>ecological metagenomes</taxon>
    </lineage>
</organism>
<sequence length="109" mass="12767">WMDIHKLIPGIKIMKISDEAIEFIDKNELSHCVNITRKVIERSFSNVHGINIELVSDPETNDSWIVFVTTLEGDINQILEEYQEYTAKIVKKIPYPKLTLIRFEHNIIE</sequence>
<protein>
    <submittedName>
        <fullName evidence="1">Uncharacterized protein</fullName>
    </submittedName>
</protein>
<accession>X0YUT4</accession>